<accession>A0A4Y2CX96</accession>
<dbReference type="Proteomes" id="UP000499080">
    <property type="component" value="Unassembled WGS sequence"/>
</dbReference>
<protein>
    <submittedName>
        <fullName evidence="2">Uncharacterized protein</fullName>
    </submittedName>
</protein>
<proteinExistence type="predicted"/>
<name>A0A4Y2CX96_ARAVE</name>
<gene>
    <name evidence="2" type="ORF">AVEN_5285_1</name>
</gene>
<evidence type="ECO:0000256" key="1">
    <source>
        <dbReference type="SAM" id="MobiDB-lite"/>
    </source>
</evidence>
<evidence type="ECO:0000313" key="3">
    <source>
        <dbReference type="Proteomes" id="UP000499080"/>
    </source>
</evidence>
<evidence type="ECO:0000313" key="2">
    <source>
        <dbReference type="EMBL" id="GBM09101.1"/>
    </source>
</evidence>
<feature type="region of interest" description="Disordered" evidence="1">
    <location>
        <begin position="75"/>
        <end position="103"/>
    </location>
</feature>
<sequence length="208" mass="23636">MSLENFLEASGLQSGTNVAACWAKREDESKNTSCRIAHSLTCFEAESEGIGARVLVDIEEAFFLCLPDGSLRYPDRPRESHGGDYTERGRRMERDGGSESPRGVHEGAQVVVFPSVERVHIHGGTLHHPDLARICFPLLPEQREERCRGRCESGQNYGSRKRWCAGRRSSSRWKRDWIYDRSERLGRGAHLWAVDDRQNFGKSNPLYT</sequence>
<comment type="caution">
    <text evidence="2">The sequence shown here is derived from an EMBL/GenBank/DDBJ whole genome shotgun (WGS) entry which is preliminary data.</text>
</comment>
<dbReference type="AlphaFoldDB" id="A0A4Y2CX96"/>
<keyword evidence="3" id="KW-1185">Reference proteome</keyword>
<reference evidence="2 3" key="1">
    <citation type="journal article" date="2019" name="Sci. Rep.">
        <title>Orb-weaving spider Araneus ventricosus genome elucidates the spidroin gene catalogue.</title>
        <authorList>
            <person name="Kono N."/>
            <person name="Nakamura H."/>
            <person name="Ohtoshi R."/>
            <person name="Moran D.A.P."/>
            <person name="Shinohara A."/>
            <person name="Yoshida Y."/>
            <person name="Fujiwara M."/>
            <person name="Mori M."/>
            <person name="Tomita M."/>
            <person name="Arakawa K."/>
        </authorList>
    </citation>
    <scope>NUCLEOTIDE SEQUENCE [LARGE SCALE GENOMIC DNA]</scope>
</reference>
<dbReference type="EMBL" id="BGPR01000265">
    <property type="protein sequence ID" value="GBM09101.1"/>
    <property type="molecule type" value="Genomic_DNA"/>
</dbReference>
<organism evidence="2 3">
    <name type="scientific">Araneus ventricosus</name>
    <name type="common">Orbweaver spider</name>
    <name type="synonym">Epeira ventricosa</name>
    <dbReference type="NCBI Taxonomy" id="182803"/>
    <lineage>
        <taxon>Eukaryota</taxon>
        <taxon>Metazoa</taxon>
        <taxon>Ecdysozoa</taxon>
        <taxon>Arthropoda</taxon>
        <taxon>Chelicerata</taxon>
        <taxon>Arachnida</taxon>
        <taxon>Araneae</taxon>
        <taxon>Araneomorphae</taxon>
        <taxon>Entelegynae</taxon>
        <taxon>Araneoidea</taxon>
        <taxon>Araneidae</taxon>
        <taxon>Araneus</taxon>
    </lineage>
</organism>